<proteinExistence type="predicted"/>
<sequence length="116" mass="13748">MNEYIFKHIDYDNDPEWVIKDFFNSLNLYGKFVWGIEYIINRIGFVIDETSCNFPDWNDPDPECHFEGIMFGVWEGETIVSEQIGFKYVRLACEKYLVLHPEDTDKVNELLAKIPD</sequence>
<dbReference type="Pfam" id="PF18624">
    <property type="entry name" value="CdiI_4"/>
    <property type="match status" value="1"/>
</dbReference>
<comment type="caution">
    <text evidence="2">The sequence shown here is derived from an EMBL/GenBank/DDBJ whole genome shotgun (WGS) entry which is preliminary data.</text>
</comment>
<evidence type="ECO:0000313" key="3">
    <source>
        <dbReference type="Proteomes" id="UP000231484"/>
    </source>
</evidence>
<dbReference type="NCBIfam" id="NF033826">
    <property type="entry name" value="immun_CdiI"/>
    <property type="match status" value="1"/>
</dbReference>
<protein>
    <recommendedName>
        <fullName evidence="1">CDI immunity protein domain-containing protein</fullName>
    </recommendedName>
</protein>
<evidence type="ECO:0000313" key="2">
    <source>
        <dbReference type="EMBL" id="PIT53851.1"/>
    </source>
</evidence>
<dbReference type="CDD" id="cd20688">
    <property type="entry name" value="CdiI_Ecoli_Nm-like"/>
    <property type="match status" value="1"/>
</dbReference>
<dbReference type="Proteomes" id="UP000231484">
    <property type="component" value="Unassembled WGS sequence"/>
</dbReference>
<gene>
    <name evidence="2" type="ORF">BHC48_00980</name>
</gene>
<evidence type="ECO:0000259" key="1">
    <source>
        <dbReference type="Pfam" id="PF18624"/>
    </source>
</evidence>
<accession>A0A2N9XW05</accession>
<dbReference type="AlphaFoldDB" id="A0A2N9XW05"/>
<dbReference type="EMBL" id="MEIQ01000005">
    <property type="protein sequence ID" value="PIT53851.1"/>
    <property type="molecule type" value="Genomic_DNA"/>
</dbReference>
<dbReference type="InterPro" id="IPR041256">
    <property type="entry name" value="CdiI_4"/>
</dbReference>
<organism evidence="2 3">
    <name type="scientific">Snodgrassella alvi</name>
    <dbReference type="NCBI Taxonomy" id="1196083"/>
    <lineage>
        <taxon>Bacteria</taxon>
        <taxon>Pseudomonadati</taxon>
        <taxon>Pseudomonadota</taxon>
        <taxon>Betaproteobacteria</taxon>
        <taxon>Neisseriales</taxon>
        <taxon>Neisseriaceae</taxon>
        <taxon>Snodgrassella</taxon>
    </lineage>
</organism>
<name>A0A2N9XW05_9NEIS</name>
<feature type="domain" description="CDI immunity protein" evidence="1">
    <location>
        <begin position="15"/>
        <end position="111"/>
    </location>
</feature>
<reference evidence="2 3" key="1">
    <citation type="journal article" date="2017" name="MBio">
        <title>Type VI secretion-mediated competition in the bee gut microbiome.</title>
        <authorList>
            <person name="Steele M.I."/>
            <person name="Kwong W.K."/>
            <person name="Powell J.E."/>
            <person name="Whiteley M."/>
            <person name="Moran N.A."/>
        </authorList>
    </citation>
    <scope>NUCLEOTIDE SEQUENCE [LARGE SCALE GENOMIC DNA]</scope>
    <source>
        <strain evidence="2 3">Occ4-2</strain>
    </source>
</reference>